<reference evidence="5 6" key="1">
    <citation type="submission" date="2017-06" db="EMBL/GenBank/DDBJ databases">
        <title>Draft genome sequence of Fusobacterium nucleatum subsp. polymorphum KCOM 1274 (=ChDC F309).</title>
        <authorList>
            <person name="Kook J.-K."/>
            <person name="Park S.-N."/>
            <person name="Lim Y.K."/>
            <person name="Roh H."/>
        </authorList>
    </citation>
    <scope>NUCLEOTIDE SEQUENCE [LARGE SCALE GENOMIC DNA]</scope>
    <source>
        <strain evidence="6">KCOM 1274 (ChDC F309)</strain>
    </source>
</reference>
<dbReference type="GO" id="GO:0005524">
    <property type="term" value="F:ATP binding"/>
    <property type="evidence" value="ECO:0007669"/>
    <property type="project" value="UniProtKB-KW"/>
</dbReference>
<dbReference type="Gene3D" id="3.40.50.300">
    <property type="entry name" value="P-loop containing nucleotide triphosphate hydrolases"/>
    <property type="match status" value="1"/>
</dbReference>
<accession>A0A2C6C690</accession>
<dbReference type="PANTHER" id="PTHR42711">
    <property type="entry name" value="ABC TRANSPORTER ATP-BINDING PROTEIN"/>
    <property type="match status" value="1"/>
</dbReference>
<evidence type="ECO:0000259" key="4">
    <source>
        <dbReference type="PROSITE" id="PS50893"/>
    </source>
</evidence>
<dbReference type="InterPro" id="IPR050763">
    <property type="entry name" value="ABC_transporter_ATP-binding"/>
</dbReference>
<dbReference type="AlphaFoldDB" id="A0A2C6C690"/>
<dbReference type="RefSeq" id="WP_098997620.1">
    <property type="nucleotide sequence ID" value="NZ_CP077153.1"/>
</dbReference>
<evidence type="ECO:0000256" key="2">
    <source>
        <dbReference type="ARBA" id="ARBA00022741"/>
    </source>
</evidence>
<dbReference type="InterPro" id="IPR003593">
    <property type="entry name" value="AAA+_ATPase"/>
</dbReference>
<name>A0A2C6C690_FUSNP</name>
<evidence type="ECO:0000313" key="5">
    <source>
        <dbReference type="EMBL" id="PHI11901.1"/>
    </source>
</evidence>
<comment type="caution">
    <text evidence="5">The sequence shown here is derived from an EMBL/GenBank/DDBJ whole genome shotgun (WGS) entry which is preliminary data.</text>
</comment>
<protein>
    <submittedName>
        <fullName evidence="5">Multidrug ABC transporter ATP-binding protein</fullName>
    </submittedName>
</protein>
<keyword evidence="2" id="KW-0547">Nucleotide-binding</keyword>
<dbReference type="SUPFAM" id="SSF52540">
    <property type="entry name" value="P-loop containing nucleoside triphosphate hydrolases"/>
    <property type="match status" value="1"/>
</dbReference>
<dbReference type="Proteomes" id="UP000224507">
    <property type="component" value="Unassembled WGS sequence"/>
</dbReference>
<evidence type="ECO:0000313" key="6">
    <source>
        <dbReference type="Proteomes" id="UP000224507"/>
    </source>
</evidence>
<dbReference type="EMBL" id="NIRO01000011">
    <property type="protein sequence ID" value="PHI11901.1"/>
    <property type="molecule type" value="Genomic_DNA"/>
</dbReference>
<dbReference type="InterPro" id="IPR027417">
    <property type="entry name" value="P-loop_NTPase"/>
</dbReference>
<dbReference type="InterPro" id="IPR017871">
    <property type="entry name" value="ABC_transporter-like_CS"/>
</dbReference>
<organism evidence="5 6">
    <name type="scientific">Fusobacterium nucleatum subsp. polymorphum</name>
    <name type="common">Fusobacterium polymorphum</name>
    <dbReference type="NCBI Taxonomy" id="76857"/>
    <lineage>
        <taxon>Bacteria</taxon>
        <taxon>Fusobacteriati</taxon>
        <taxon>Fusobacteriota</taxon>
        <taxon>Fusobacteriia</taxon>
        <taxon>Fusobacteriales</taxon>
        <taxon>Fusobacteriaceae</taxon>
        <taxon>Fusobacterium</taxon>
    </lineage>
</organism>
<dbReference type="GO" id="GO:0016887">
    <property type="term" value="F:ATP hydrolysis activity"/>
    <property type="evidence" value="ECO:0007669"/>
    <property type="project" value="InterPro"/>
</dbReference>
<dbReference type="PANTHER" id="PTHR42711:SF4">
    <property type="entry name" value="ABC TRANSPORTER RELATED"/>
    <property type="match status" value="1"/>
</dbReference>
<dbReference type="SMART" id="SM00382">
    <property type="entry name" value="AAA"/>
    <property type="match status" value="1"/>
</dbReference>
<evidence type="ECO:0000256" key="3">
    <source>
        <dbReference type="ARBA" id="ARBA00022840"/>
    </source>
</evidence>
<sequence>MLVQEVNSDFIIESTNLSKEYIYYKKEKGIKGSIKNLFHRKKLFKQAVKNLSIQIPKGEIVGLIGLNGAGKTTTLKMLTGIIAPTSGNVQVLGYYPFHKKKEYLKQIAMVMGNKSQLWWDLPAIDSFYLNKTIYEIEDFEFKKNLNFMVEMMGVEKQLHVQVRRLSLGERMKMELIASLLHKPNVLFLDEPTIGLDVITQYNIRKFLKEYNSLYGTTIILTSHNFNDIVSLCNSIILINNGEKIYSNSFKNFEKEFFNKKYFILKLKTPNVENIIEKLKISNYHEIEKIGDNSIKISTTSEKSMDILRNLSEKFLDELLDINIENISMDDVIRKIYQE</sequence>
<proteinExistence type="predicted"/>
<dbReference type="Pfam" id="PF00005">
    <property type="entry name" value="ABC_tran"/>
    <property type="match status" value="1"/>
</dbReference>
<keyword evidence="1" id="KW-0813">Transport</keyword>
<keyword evidence="3 5" id="KW-0067">ATP-binding</keyword>
<evidence type="ECO:0000256" key="1">
    <source>
        <dbReference type="ARBA" id="ARBA00022448"/>
    </source>
</evidence>
<feature type="domain" description="ABC transporter" evidence="4">
    <location>
        <begin position="32"/>
        <end position="265"/>
    </location>
</feature>
<dbReference type="PROSITE" id="PS50893">
    <property type="entry name" value="ABC_TRANSPORTER_2"/>
    <property type="match status" value="1"/>
</dbReference>
<dbReference type="PROSITE" id="PS00211">
    <property type="entry name" value="ABC_TRANSPORTER_1"/>
    <property type="match status" value="1"/>
</dbReference>
<gene>
    <name evidence="5" type="ORF">CBG56_08775</name>
</gene>
<dbReference type="InterPro" id="IPR003439">
    <property type="entry name" value="ABC_transporter-like_ATP-bd"/>
</dbReference>